<keyword evidence="2" id="KW-0812">Transmembrane</keyword>
<dbReference type="Pfam" id="PF11271">
    <property type="entry name" value="PorA"/>
    <property type="match status" value="1"/>
</dbReference>
<accession>A0A640T022</accession>
<comment type="caution">
    <text evidence="3">The sequence shown here is derived from an EMBL/GenBank/DDBJ whole genome shotgun (WGS) entry which is preliminary data.</text>
</comment>
<dbReference type="AlphaFoldDB" id="A0A640T022"/>
<protein>
    <recommendedName>
        <fullName evidence="5">DUF3068 domain-containing protein</fullName>
    </recommendedName>
</protein>
<keyword evidence="4" id="KW-1185">Reference proteome</keyword>
<evidence type="ECO:0000313" key="3">
    <source>
        <dbReference type="EMBL" id="GFE17143.1"/>
    </source>
</evidence>
<dbReference type="EMBL" id="BLIO01000001">
    <property type="protein sequence ID" value="GFE17143.1"/>
    <property type="molecule type" value="Genomic_DNA"/>
</dbReference>
<sequence>MTPCQEFPYVPGPWRPAAPARAPERDSPTASRSARMPVSGKPAASPTTATAAPPLSLAVLGLGVFLLVLAPLLAWYVTPRAKATPVEVEVTTVFTGDGSYFDTAALKTRDHRRITISRHVLGDVAASEKSGRAVWDVSTTVDTPQTLALKDPRRAFQWTTERWVTDRHSNAPVHCCGEAPTRFDGDAYLKFPFDVRKTGYRWWDNTLGAAVPLRFAGTRAVQGFQGYRFTGTVPPTRTGSRQVPGRLVGRPEQGQIQAEEWYANSGVELVVEPHTGRIMDAVISPVKTLRAPGARRTAVTLLRGERLRFTPATQRAQVRLAKADRDKLVLVGRTLPVTAGAAGAVLVPAGVVWVVRGRRATGRS</sequence>
<feature type="region of interest" description="Disordered" evidence="1">
    <location>
        <begin position="1"/>
        <end position="49"/>
    </location>
</feature>
<organism evidence="3 4">
    <name type="scientific">Streptomyces glebosus</name>
    <dbReference type="NCBI Taxonomy" id="249580"/>
    <lineage>
        <taxon>Bacteria</taxon>
        <taxon>Bacillati</taxon>
        <taxon>Actinomycetota</taxon>
        <taxon>Actinomycetes</taxon>
        <taxon>Kitasatosporales</taxon>
        <taxon>Streptomycetaceae</taxon>
        <taxon>Streptomyces</taxon>
    </lineage>
</organism>
<evidence type="ECO:0008006" key="5">
    <source>
        <dbReference type="Google" id="ProtNLM"/>
    </source>
</evidence>
<gene>
    <name evidence="3" type="ORF">Sgleb_51900</name>
</gene>
<name>A0A640T022_9ACTN</name>
<reference evidence="3 4" key="1">
    <citation type="submission" date="2019-12" db="EMBL/GenBank/DDBJ databases">
        <title>Whole genome shotgun sequence of Streptomyces hygroscopicus subsp. glebosus NBRC 13786.</title>
        <authorList>
            <person name="Ichikawa N."/>
            <person name="Kimura A."/>
            <person name="Kitahashi Y."/>
            <person name="Komaki H."/>
            <person name="Tamura T."/>
        </authorList>
    </citation>
    <scope>NUCLEOTIDE SEQUENCE [LARGE SCALE GENOMIC DNA]</scope>
    <source>
        <strain evidence="3 4">NBRC 13786</strain>
    </source>
</reference>
<feature type="transmembrane region" description="Helical" evidence="2">
    <location>
        <begin position="55"/>
        <end position="77"/>
    </location>
</feature>
<proteinExistence type="predicted"/>
<evidence type="ECO:0000256" key="2">
    <source>
        <dbReference type="SAM" id="Phobius"/>
    </source>
</evidence>
<dbReference type="Proteomes" id="UP000430079">
    <property type="component" value="Unassembled WGS sequence"/>
</dbReference>
<dbReference type="InterPro" id="IPR021424">
    <property type="entry name" value="PorA"/>
</dbReference>
<feature type="transmembrane region" description="Helical" evidence="2">
    <location>
        <begin position="335"/>
        <end position="355"/>
    </location>
</feature>
<evidence type="ECO:0000256" key="1">
    <source>
        <dbReference type="SAM" id="MobiDB-lite"/>
    </source>
</evidence>
<keyword evidence="2" id="KW-1133">Transmembrane helix</keyword>
<keyword evidence="2" id="KW-0472">Membrane</keyword>
<evidence type="ECO:0000313" key="4">
    <source>
        <dbReference type="Proteomes" id="UP000430079"/>
    </source>
</evidence>